<dbReference type="AlphaFoldDB" id="A0A8T0P723"/>
<feature type="region of interest" description="Disordered" evidence="1">
    <location>
        <begin position="136"/>
        <end position="164"/>
    </location>
</feature>
<feature type="region of interest" description="Disordered" evidence="1">
    <location>
        <begin position="58"/>
        <end position="91"/>
    </location>
</feature>
<evidence type="ECO:0000256" key="2">
    <source>
        <dbReference type="SAM" id="SignalP"/>
    </source>
</evidence>
<evidence type="ECO:0000256" key="1">
    <source>
        <dbReference type="SAM" id="MobiDB-lite"/>
    </source>
</evidence>
<feature type="compositionally biased region" description="Low complexity" evidence="1">
    <location>
        <begin position="60"/>
        <end position="71"/>
    </location>
</feature>
<reference evidence="3" key="1">
    <citation type="submission" date="2020-05" db="EMBL/GenBank/DDBJ databases">
        <title>WGS assembly of Panicum virgatum.</title>
        <authorList>
            <person name="Lovell J.T."/>
            <person name="Jenkins J."/>
            <person name="Shu S."/>
            <person name="Juenger T.E."/>
            <person name="Schmutz J."/>
        </authorList>
    </citation>
    <scope>NUCLEOTIDE SEQUENCE</scope>
    <source>
        <strain evidence="3">AP13</strain>
    </source>
</reference>
<dbReference type="Proteomes" id="UP000823388">
    <property type="component" value="Chromosome 8N"/>
</dbReference>
<protein>
    <recommendedName>
        <fullName evidence="5">Secreted protein</fullName>
    </recommendedName>
</protein>
<evidence type="ECO:0000313" key="3">
    <source>
        <dbReference type="EMBL" id="KAG2556798.1"/>
    </source>
</evidence>
<sequence>MPGWLDLLLAAVWHWTHGPPAGTGARRCWSSEAAGREPQVPQRVCARLAGVPRLHRAGGRRAASSHRALGRTAAGAPHLRGGRRQPSCQPRARQYVSAKVIGRIAHDVDLLHSVRPRGQEGQGCWRVSVFSSAISPAGRGSSSNSSRRAAPTHNGGGRKPGRGFGLELSDEAIFLQESF</sequence>
<dbReference type="EMBL" id="CM029052">
    <property type="protein sequence ID" value="KAG2556798.1"/>
    <property type="molecule type" value="Genomic_DNA"/>
</dbReference>
<feature type="compositionally biased region" description="Low complexity" evidence="1">
    <location>
        <begin position="136"/>
        <end position="151"/>
    </location>
</feature>
<accession>A0A8T0P723</accession>
<feature type="signal peptide" evidence="2">
    <location>
        <begin position="1"/>
        <end position="18"/>
    </location>
</feature>
<organism evidence="3 4">
    <name type="scientific">Panicum virgatum</name>
    <name type="common">Blackwell switchgrass</name>
    <dbReference type="NCBI Taxonomy" id="38727"/>
    <lineage>
        <taxon>Eukaryota</taxon>
        <taxon>Viridiplantae</taxon>
        <taxon>Streptophyta</taxon>
        <taxon>Embryophyta</taxon>
        <taxon>Tracheophyta</taxon>
        <taxon>Spermatophyta</taxon>
        <taxon>Magnoliopsida</taxon>
        <taxon>Liliopsida</taxon>
        <taxon>Poales</taxon>
        <taxon>Poaceae</taxon>
        <taxon>PACMAD clade</taxon>
        <taxon>Panicoideae</taxon>
        <taxon>Panicodae</taxon>
        <taxon>Paniceae</taxon>
        <taxon>Panicinae</taxon>
        <taxon>Panicum</taxon>
        <taxon>Panicum sect. Hiantes</taxon>
    </lineage>
</organism>
<feature type="chain" id="PRO_5035901280" description="Secreted protein" evidence="2">
    <location>
        <begin position="19"/>
        <end position="179"/>
    </location>
</feature>
<evidence type="ECO:0008006" key="5">
    <source>
        <dbReference type="Google" id="ProtNLM"/>
    </source>
</evidence>
<keyword evidence="2" id="KW-0732">Signal</keyword>
<evidence type="ECO:0000313" key="4">
    <source>
        <dbReference type="Proteomes" id="UP000823388"/>
    </source>
</evidence>
<feature type="compositionally biased region" description="Gly residues" evidence="1">
    <location>
        <begin position="154"/>
        <end position="164"/>
    </location>
</feature>
<name>A0A8T0P723_PANVG</name>
<proteinExistence type="predicted"/>
<gene>
    <name evidence="3" type="ORF">PVAP13_8NG033003</name>
</gene>
<keyword evidence="4" id="KW-1185">Reference proteome</keyword>
<comment type="caution">
    <text evidence="3">The sequence shown here is derived from an EMBL/GenBank/DDBJ whole genome shotgun (WGS) entry which is preliminary data.</text>
</comment>